<name>A0A6A5WMF8_9PLEO</name>
<sequence>MEILYAGSLMACICPSATVPARPSNTSPGQRAEAASSCYPWESAESIPLAPLSDVHAGGLLLDDMFPVGVTGPAVLGEAKSAPTLGALLSFYAHVCCPCQRRPQYRAINAAPAAYGAAMGDPTVVFDSSALIGSPEQFVSSGAVPDATPRSGRLRTISKQKMSVFAVLSKASHLLMGYGTSLTLLTTLAQHAVKHHMQRPVWYDPHRGHTPPSATAHTKSHTA</sequence>
<evidence type="ECO:0000256" key="1">
    <source>
        <dbReference type="SAM" id="MobiDB-lite"/>
    </source>
</evidence>
<accession>A0A6A5WMF8</accession>
<dbReference type="Proteomes" id="UP000799779">
    <property type="component" value="Unassembled WGS sequence"/>
</dbReference>
<dbReference type="AlphaFoldDB" id="A0A6A5WMF8"/>
<dbReference type="EMBL" id="ML977590">
    <property type="protein sequence ID" value="KAF2000255.1"/>
    <property type="molecule type" value="Genomic_DNA"/>
</dbReference>
<proteinExistence type="predicted"/>
<reference evidence="2" key="1">
    <citation type="journal article" date="2020" name="Stud. Mycol.">
        <title>101 Dothideomycetes genomes: a test case for predicting lifestyles and emergence of pathogens.</title>
        <authorList>
            <person name="Haridas S."/>
            <person name="Albert R."/>
            <person name="Binder M."/>
            <person name="Bloem J."/>
            <person name="Labutti K."/>
            <person name="Salamov A."/>
            <person name="Andreopoulos B."/>
            <person name="Baker S."/>
            <person name="Barry K."/>
            <person name="Bills G."/>
            <person name="Bluhm B."/>
            <person name="Cannon C."/>
            <person name="Castanera R."/>
            <person name="Culley D."/>
            <person name="Daum C."/>
            <person name="Ezra D."/>
            <person name="Gonzalez J."/>
            <person name="Henrissat B."/>
            <person name="Kuo A."/>
            <person name="Liang C."/>
            <person name="Lipzen A."/>
            <person name="Lutzoni F."/>
            <person name="Magnuson J."/>
            <person name="Mondo S."/>
            <person name="Nolan M."/>
            <person name="Ohm R."/>
            <person name="Pangilinan J."/>
            <person name="Park H.-J."/>
            <person name="Ramirez L."/>
            <person name="Alfaro M."/>
            <person name="Sun H."/>
            <person name="Tritt A."/>
            <person name="Yoshinaga Y."/>
            <person name="Zwiers L.-H."/>
            <person name="Turgeon B."/>
            <person name="Goodwin S."/>
            <person name="Spatafora J."/>
            <person name="Crous P."/>
            <person name="Grigoriev I."/>
        </authorList>
    </citation>
    <scope>NUCLEOTIDE SEQUENCE</scope>
    <source>
        <strain evidence="2">CBS 123094</strain>
    </source>
</reference>
<evidence type="ECO:0000313" key="2">
    <source>
        <dbReference type="EMBL" id="KAF2000255.1"/>
    </source>
</evidence>
<evidence type="ECO:0000313" key="3">
    <source>
        <dbReference type="Proteomes" id="UP000799779"/>
    </source>
</evidence>
<feature type="region of interest" description="Disordered" evidence="1">
    <location>
        <begin position="202"/>
        <end position="223"/>
    </location>
</feature>
<protein>
    <submittedName>
        <fullName evidence="2">Uncharacterized protein</fullName>
    </submittedName>
</protein>
<organism evidence="2 3">
    <name type="scientific">Amniculicola lignicola CBS 123094</name>
    <dbReference type="NCBI Taxonomy" id="1392246"/>
    <lineage>
        <taxon>Eukaryota</taxon>
        <taxon>Fungi</taxon>
        <taxon>Dikarya</taxon>
        <taxon>Ascomycota</taxon>
        <taxon>Pezizomycotina</taxon>
        <taxon>Dothideomycetes</taxon>
        <taxon>Pleosporomycetidae</taxon>
        <taxon>Pleosporales</taxon>
        <taxon>Amniculicolaceae</taxon>
        <taxon>Amniculicola</taxon>
    </lineage>
</organism>
<keyword evidence="3" id="KW-1185">Reference proteome</keyword>
<gene>
    <name evidence="2" type="ORF">P154DRAFT_576271</name>
</gene>